<dbReference type="InterPro" id="IPR039891">
    <property type="entry name" value="VWA8"/>
</dbReference>
<dbReference type="InterPro" id="IPR027417">
    <property type="entry name" value="P-loop_NTPase"/>
</dbReference>
<evidence type="ECO:0000313" key="3">
    <source>
        <dbReference type="EMBL" id="KAA0715947.1"/>
    </source>
</evidence>
<dbReference type="InterPro" id="IPR011704">
    <property type="entry name" value="ATPase_dyneun-rel_AAA"/>
</dbReference>
<dbReference type="Pfam" id="PF07728">
    <property type="entry name" value="AAA_5"/>
    <property type="match status" value="3"/>
</dbReference>
<dbReference type="GO" id="GO:0016887">
    <property type="term" value="F:ATP hydrolysis activity"/>
    <property type="evidence" value="ECO:0007669"/>
    <property type="project" value="InterPro"/>
</dbReference>
<evidence type="ECO:0000259" key="2">
    <source>
        <dbReference type="PROSITE" id="PS50234"/>
    </source>
</evidence>
<proteinExistence type="predicted"/>
<feature type="domain" description="VWFA" evidence="2">
    <location>
        <begin position="1591"/>
        <end position="1773"/>
    </location>
</feature>
<dbReference type="Proteomes" id="UP000324632">
    <property type="component" value="Chromosome 10"/>
</dbReference>
<dbReference type="GO" id="GO:0005737">
    <property type="term" value="C:cytoplasm"/>
    <property type="evidence" value="ECO:0007669"/>
    <property type="project" value="TreeGrafter"/>
</dbReference>
<dbReference type="FunFam" id="3.40.50.300:FF:000587">
    <property type="entry name" value="von Willebrand factor A domain containing 8"/>
    <property type="match status" value="1"/>
</dbReference>
<gene>
    <name evidence="3" type="ORF">E1301_Tti016157</name>
</gene>
<dbReference type="InterPro" id="IPR036465">
    <property type="entry name" value="vWFA_dom_sf"/>
</dbReference>
<dbReference type="InterPro" id="IPR002035">
    <property type="entry name" value="VWF_A"/>
</dbReference>
<organism evidence="3 4">
    <name type="scientific">Triplophysa tibetana</name>
    <dbReference type="NCBI Taxonomy" id="1572043"/>
    <lineage>
        <taxon>Eukaryota</taxon>
        <taxon>Metazoa</taxon>
        <taxon>Chordata</taxon>
        <taxon>Craniata</taxon>
        <taxon>Vertebrata</taxon>
        <taxon>Euteleostomi</taxon>
        <taxon>Actinopterygii</taxon>
        <taxon>Neopterygii</taxon>
        <taxon>Teleostei</taxon>
        <taxon>Ostariophysi</taxon>
        <taxon>Cypriniformes</taxon>
        <taxon>Nemacheilidae</taxon>
        <taxon>Triplophysa</taxon>
    </lineage>
</organism>
<dbReference type="SUPFAM" id="SSF53300">
    <property type="entry name" value="vWA-like"/>
    <property type="match status" value="1"/>
</dbReference>
<feature type="region of interest" description="Disordered" evidence="1">
    <location>
        <begin position="1198"/>
        <end position="1219"/>
    </location>
</feature>
<protein>
    <submittedName>
        <fullName evidence="3">von Willebrand factor A domain-containing protein 8</fullName>
    </submittedName>
</protein>
<reference evidence="3 4" key="1">
    <citation type="journal article" date="2019" name="Mol. Ecol. Resour.">
        <title>Chromosome-level genome assembly of Triplophysa tibetana, a fish adapted to the harsh high-altitude environment of the Tibetan Plateau.</title>
        <authorList>
            <person name="Yang X."/>
            <person name="Liu H."/>
            <person name="Ma Z."/>
            <person name="Zou Y."/>
            <person name="Zou M."/>
            <person name="Mao Y."/>
            <person name="Li X."/>
            <person name="Wang H."/>
            <person name="Chen T."/>
            <person name="Wang W."/>
            <person name="Yang R."/>
        </authorList>
    </citation>
    <scope>NUCLEOTIDE SEQUENCE [LARGE SCALE GENOMIC DNA]</scope>
    <source>
        <strain evidence="3">TTIB1903HZAU</strain>
        <tissue evidence="3">Muscle</tissue>
    </source>
</reference>
<dbReference type="PANTHER" id="PTHR21610:SF9">
    <property type="entry name" value="VON WILLEBRAND FACTOR A DOMAIN-CONTAINING PROTEIN 8"/>
    <property type="match status" value="1"/>
</dbReference>
<accession>A0A5A9P5K5</accession>
<evidence type="ECO:0000313" key="4">
    <source>
        <dbReference type="Proteomes" id="UP000324632"/>
    </source>
</evidence>
<name>A0A5A9P5K5_9TELE</name>
<feature type="region of interest" description="Disordered" evidence="1">
    <location>
        <begin position="1421"/>
        <end position="1451"/>
    </location>
</feature>
<dbReference type="PROSITE" id="PS50234">
    <property type="entry name" value="VWFA"/>
    <property type="match status" value="1"/>
</dbReference>
<dbReference type="SUPFAM" id="SSF52540">
    <property type="entry name" value="P-loop containing nucleoside triphosphate hydrolases"/>
    <property type="match status" value="3"/>
</dbReference>
<keyword evidence="4" id="KW-1185">Reference proteome</keyword>
<dbReference type="Gene3D" id="3.40.50.410">
    <property type="entry name" value="von Willebrand factor, type A domain"/>
    <property type="match status" value="1"/>
</dbReference>
<dbReference type="EMBL" id="SOYY01000010">
    <property type="protein sequence ID" value="KAA0715947.1"/>
    <property type="molecule type" value="Genomic_DNA"/>
</dbReference>
<dbReference type="Gene3D" id="3.40.50.300">
    <property type="entry name" value="P-loop containing nucleotide triphosphate hydrolases"/>
    <property type="match status" value="2"/>
</dbReference>
<sequence>MHTRILLNGTAAAVAARRIRHIIRPVISKEGWNCSAHEVKLLNTSSVTEALPQTITQHLRWIMQKDLLGQDVFLIGPPGPLRRSIAMQYLCAVRAATEGRILVLEGLEKAERNVLPVLNNLLENREMQLEDGRFLMSSQRYDKLLEEHTKEELDAWKIVRVSEDFRVIALGLPVPPYKGNPLDPPLRSRFQARDIYYLPFKDQLEHLYTIGQKVPPERISQLLSCATTLCSQESASLSLPDFPVDNLPSALTLLNLFPMLSAEQLFQRLYPYEAMLGKEGRTAVKGILSRFELTDGKNKPAPTAVVNIEPVSGDHTGQAAVTLKITDENVTFQVPSGTRPIRPPNSSPTFISTPTHSRLLAEMMQSHFVKDICLIGAKGCGKSVIAREFAEMLGYGIEPIMLYQDMTARDLLQQRYTLPNGDTAWRASPLVTAAQEGKLVLLDGIHRVNLGTLAVLSRLLHDRELALYDGTRLLRWDRYQTLKEELQLSDQDLQDRSILPIHPSFRIIALAEPPQVGSIKQQWLGPEILTMFFFHTIKPLAKAEEISVIQSMIPSVPKGAVEQLLHLTHSLRKSNDPTALSLASSLSTRQLLRICRRLSQYPQENIAHAVNKACLSRFLPSLARSSLQKSLTNCSIEEQPDPRAEQDQHYTCTVKDGLLTIGNVSAPVYVPDEKMKIPDVLFYENVQHMMVMQDMLKDFLLGEHLLLVGNQVKAVKMGHILVIDEADKAPTNVTCILKTLVESGEMILADGRRIVSGPSEASGRPNAISMHPDFRMIVLANRPGFPFLGNDFFGALGDIFSCHAVDNPKPQAEFAMLKQYGPDVPDAVLQKLVAAFGELRNMADQGTITYPYSTREVVNIVKHLQKFPDEGLANVVRNVFDFDSYNKDMREVLIGALHKHGIPIGAKPTSVHLAKELPLPDCKMAGYWTINQGGNARRKLLCPTESHQIDIKGPVFLRVQSYPSERHESRSMSFTEEQANWQIPMNEVNIVSDVTTSNDWIYVATCNPVSLYAMKKSGDSVQCIELNDIFPRTTSGVWQPFVSVAALGNPLQGQLVLHEEQGNTLLHLDLVTGAVRRLVLPQDKPEEPVPKTSNWWSNKESQSGYKMCKEFAHKNWLLIYKENGSQLEVVDVLEGQIHTISLPITLKAVFLVAEDRWLLVENQTDRKFLLTKPMHMGAEDTGVCQLHVITEDAVDTGFGTSSGMETSTPQEVSSDQLPNENLSSALGQKIISPNRIFCDTNTYANVIVGFPDLMSPNEVYTFKRPSSITEGRGPDMFFGSSKRTGPAKRLNCVCLLDTNQVVRALPPTQVPLAEIYPKDVKPPMTAAYLEVTDLNSKKIKYIPVPRGSSMSPYTVWISKVSDTDIVMAPLGSGGVVTVDTGGYVRLWETGLDNLQRSLLEWRSMIGSEDGRPVQITIQRDSGLDVSSPKHGKIDTKNAPHVGGNQWAGGTGGRDTAGLGGKGGPYRLDAGHKVYQISQEEKDAVPDEVKRASREMAEKAFKQRLKEIDMSEYDAATYSRFSEAVKRQVHSLRIILDSLQAKGKERQWLRNQALGELDDAKIIDGLTGEKAIYKRRGEQEPELGSPQEKPKRLRLLVDVSGSMYRFNGVDGRLERSMEAVCMVMEALESYEHKFKYDIMGHSGDGFDIELVRCDRVPKNNKERLKVLKTMHAHSQFCMSGDYTLEGTEYAIKELAREEADEHFVIVLSDANLERYGIRPDRFASALTSNPQVNGFAIFIGSLGDQADRLQRTLPAGRSFVAMDTKQIPQILQQIFTSTMLSSA</sequence>
<dbReference type="GO" id="GO:0005524">
    <property type="term" value="F:ATP binding"/>
    <property type="evidence" value="ECO:0007669"/>
    <property type="project" value="InterPro"/>
</dbReference>
<dbReference type="SMART" id="SM00327">
    <property type="entry name" value="VWA"/>
    <property type="match status" value="1"/>
</dbReference>
<comment type="caution">
    <text evidence="3">The sequence shown here is derived from an EMBL/GenBank/DDBJ whole genome shotgun (WGS) entry which is preliminary data.</text>
</comment>
<dbReference type="PANTHER" id="PTHR21610">
    <property type="entry name" value="VON WILLEBRAND FACTOR A DOMAIN-CONTAINING PROTEIN 8"/>
    <property type="match status" value="1"/>
</dbReference>
<evidence type="ECO:0000256" key="1">
    <source>
        <dbReference type="SAM" id="MobiDB-lite"/>
    </source>
</evidence>